<keyword evidence="3 8" id="KW-1134">Transmembrane beta strand</keyword>
<dbReference type="InterPro" id="IPR012910">
    <property type="entry name" value="Plug_dom"/>
</dbReference>
<evidence type="ECO:0000313" key="12">
    <source>
        <dbReference type="EMBL" id="SEL65542.1"/>
    </source>
</evidence>
<organism evidence="12 13">
    <name type="scientific">Chitinophaga rupis</name>
    <dbReference type="NCBI Taxonomy" id="573321"/>
    <lineage>
        <taxon>Bacteria</taxon>
        <taxon>Pseudomonadati</taxon>
        <taxon>Bacteroidota</taxon>
        <taxon>Chitinophagia</taxon>
        <taxon>Chitinophagales</taxon>
        <taxon>Chitinophagaceae</taxon>
        <taxon>Chitinophaga</taxon>
    </lineage>
</organism>
<reference evidence="12 13" key="1">
    <citation type="submission" date="2016-10" db="EMBL/GenBank/DDBJ databases">
        <authorList>
            <person name="de Groot N.N."/>
        </authorList>
    </citation>
    <scope>NUCLEOTIDE SEQUENCE [LARGE SCALE GENOMIC DNA]</scope>
    <source>
        <strain evidence="12 13">DSM 21039</strain>
    </source>
</reference>
<dbReference type="NCBIfam" id="TIGR04057">
    <property type="entry name" value="SusC_RagA_signa"/>
    <property type="match status" value="1"/>
</dbReference>
<dbReference type="RefSeq" id="WP_089910639.1">
    <property type="nucleotide sequence ID" value="NZ_FOBB01000002.1"/>
</dbReference>
<comment type="similarity">
    <text evidence="8 9">Belongs to the TonB-dependent receptor family.</text>
</comment>
<proteinExistence type="inferred from homology"/>
<dbReference type="Pfam" id="PF00593">
    <property type="entry name" value="TonB_dep_Rec_b-barrel"/>
    <property type="match status" value="1"/>
</dbReference>
<keyword evidence="6 8" id="KW-0472">Membrane</keyword>
<dbReference type="InterPro" id="IPR008969">
    <property type="entry name" value="CarboxyPept-like_regulatory"/>
</dbReference>
<evidence type="ECO:0000256" key="2">
    <source>
        <dbReference type="ARBA" id="ARBA00022448"/>
    </source>
</evidence>
<evidence type="ECO:0000256" key="9">
    <source>
        <dbReference type="RuleBase" id="RU003357"/>
    </source>
</evidence>
<dbReference type="SUPFAM" id="SSF56935">
    <property type="entry name" value="Porins"/>
    <property type="match status" value="1"/>
</dbReference>
<dbReference type="PROSITE" id="PS52016">
    <property type="entry name" value="TONB_DEPENDENT_REC_3"/>
    <property type="match status" value="1"/>
</dbReference>
<dbReference type="Gene3D" id="2.60.40.1120">
    <property type="entry name" value="Carboxypeptidase-like, regulatory domain"/>
    <property type="match status" value="1"/>
</dbReference>
<evidence type="ECO:0000256" key="6">
    <source>
        <dbReference type="ARBA" id="ARBA00023136"/>
    </source>
</evidence>
<evidence type="ECO:0000256" key="4">
    <source>
        <dbReference type="ARBA" id="ARBA00022692"/>
    </source>
</evidence>
<dbReference type="SUPFAM" id="SSF49464">
    <property type="entry name" value="Carboxypeptidase regulatory domain-like"/>
    <property type="match status" value="1"/>
</dbReference>
<dbReference type="AlphaFoldDB" id="A0A1H7RZ71"/>
<dbReference type="EMBL" id="FOBB01000002">
    <property type="protein sequence ID" value="SEL65542.1"/>
    <property type="molecule type" value="Genomic_DNA"/>
</dbReference>
<dbReference type="NCBIfam" id="TIGR04056">
    <property type="entry name" value="OMP_RagA_SusC"/>
    <property type="match status" value="1"/>
</dbReference>
<evidence type="ECO:0000313" key="13">
    <source>
        <dbReference type="Proteomes" id="UP000198984"/>
    </source>
</evidence>
<dbReference type="InterPro" id="IPR036942">
    <property type="entry name" value="Beta-barrel_TonB_sf"/>
</dbReference>
<sequence>MRTSTKRNGIAFLFAKALLFTLFVCCSHLISFAREAPAITITGRVTAAENNNPLPGVTVALKGTSTGTVTDKDGHYRLTVSNGQGTLVFSFVGYVRKEEEINDRTTINVVLALDQTAIEEVVVVGYGTRKKSDVTGSLSSVSAQQIKQVPVQSISQALQGRAAGVDVAASSFRPGDNPQIRIRGNRSLKATNYPLVVLDGIPLPDSSSINDFNPSDIASVEILKDASATAIYGSRGANGVILVTMKKGKIGAASVTYDGYVGFSKPLTTLDMMDGGEFAELRREAYRNNSDPLDYTTPFPNPKQDFNLFKGDINMWESVAQGYEWADKANLIPKYRAATAAEQQQFALYGMGSFDSVPVYNAGKVRTTDWAKMALRTGLKQDHQVSVSGGSEKVRVVMSLGYYNESGIQKTQSFERYNVRLGIDYNVSRIIRVGGSTMASVSTQQFGAPLYFNAIGQLPLAVPYDSAGNKIYQPGGDALIFNPLFNIDNVIDERRTTHVMGSYYGEIQLTKDLRFRMNFGPDYRQYRRGQFYGSLSTNRNRGTSQAIYDQQQRFSYVLENLLFYDKQINKQHSLGLTLLQSIQHERYEASGLTVSNLPYDKQLFYNLGSTNNSGPDAFSSDYSQRRLMSYMGRVNYTLLDRYLLTVSGRFDGSSVLAPGNKWDFFPSFALAWKMQEESFLKGVSFLDELKLRVGYGKTGNSAISPYTVQGRLAKTRYVWGDNPAWGYLPNLIPNPELKWEATYQVNGGIDFSLAKGRITGTVDVYQANTRDLIMDRQVPTVSGFGFIQENIGSTRNRGVEVSLGTVNMETNSGFRWTTDLVFAKNKEEITELYGAKNDDIANRWFIGQPVTVFYDWKPIGVWQTSEADAAAAYGRKPGQGKILDLNNDKVIDARDRMVIGNNVPDWSGSIVNTFAYKGVEFSFFFYARIGQMIASGYYRPSLAGRYTERKLDYWTPANPSNVYPRPRQDQERIDYPESYLYQKASFVKLRNVSLAYNLPKSMISRLHIQNLRVYVTAFNPWLITDFKGLDPEFTANYQTNINDQLTDNNNLSDKSIVIGLRVGF</sequence>
<comment type="subcellular location">
    <subcellularLocation>
        <location evidence="1 8">Cell outer membrane</location>
        <topology evidence="1 8">Multi-pass membrane protein</topology>
    </subcellularLocation>
</comment>
<dbReference type="InterPro" id="IPR037066">
    <property type="entry name" value="Plug_dom_sf"/>
</dbReference>
<evidence type="ECO:0000259" key="10">
    <source>
        <dbReference type="Pfam" id="PF00593"/>
    </source>
</evidence>
<feature type="domain" description="TonB-dependent receptor-like beta-barrel" evidence="10">
    <location>
        <begin position="465"/>
        <end position="1011"/>
    </location>
</feature>
<evidence type="ECO:0000256" key="1">
    <source>
        <dbReference type="ARBA" id="ARBA00004571"/>
    </source>
</evidence>
<dbReference type="Gene3D" id="2.40.170.20">
    <property type="entry name" value="TonB-dependent receptor, beta-barrel domain"/>
    <property type="match status" value="1"/>
</dbReference>
<dbReference type="Gene3D" id="2.170.130.10">
    <property type="entry name" value="TonB-dependent receptor, plug domain"/>
    <property type="match status" value="1"/>
</dbReference>
<dbReference type="Pfam" id="PF13715">
    <property type="entry name" value="CarbopepD_reg_2"/>
    <property type="match status" value="1"/>
</dbReference>
<evidence type="ECO:0000256" key="7">
    <source>
        <dbReference type="ARBA" id="ARBA00023237"/>
    </source>
</evidence>
<dbReference type="InterPro" id="IPR039426">
    <property type="entry name" value="TonB-dep_rcpt-like"/>
</dbReference>
<dbReference type="InterPro" id="IPR000531">
    <property type="entry name" value="Beta-barrel_TonB"/>
</dbReference>
<feature type="domain" description="TonB-dependent receptor plug" evidence="11">
    <location>
        <begin position="131"/>
        <end position="240"/>
    </location>
</feature>
<evidence type="ECO:0000259" key="11">
    <source>
        <dbReference type="Pfam" id="PF07715"/>
    </source>
</evidence>
<dbReference type="Proteomes" id="UP000198984">
    <property type="component" value="Unassembled WGS sequence"/>
</dbReference>
<dbReference type="InterPro" id="IPR023997">
    <property type="entry name" value="TonB-dep_OMP_SusC/RagA_CS"/>
</dbReference>
<dbReference type="GO" id="GO:0009279">
    <property type="term" value="C:cell outer membrane"/>
    <property type="evidence" value="ECO:0007669"/>
    <property type="project" value="UniProtKB-SubCell"/>
</dbReference>
<evidence type="ECO:0000256" key="8">
    <source>
        <dbReference type="PROSITE-ProRule" id="PRU01360"/>
    </source>
</evidence>
<keyword evidence="13" id="KW-1185">Reference proteome</keyword>
<keyword evidence="2 8" id="KW-0813">Transport</keyword>
<dbReference type="STRING" id="573321.SAMN04488505_102774"/>
<accession>A0A1H7RZ71</accession>
<name>A0A1H7RZ71_9BACT</name>
<evidence type="ECO:0000256" key="3">
    <source>
        <dbReference type="ARBA" id="ARBA00022452"/>
    </source>
</evidence>
<protein>
    <submittedName>
        <fullName evidence="12">TonB-linked outer membrane protein, SusC/RagA family</fullName>
    </submittedName>
</protein>
<dbReference type="Pfam" id="PF07715">
    <property type="entry name" value="Plug"/>
    <property type="match status" value="1"/>
</dbReference>
<evidence type="ECO:0000256" key="5">
    <source>
        <dbReference type="ARBA" id="ARBA00023077"/>
    </source>
</evidence>
<dbReference type="OrthoDB" id="9768177at2"/>
<keyword evidence="5 9" id="KW-0798">TonB box</keyword>
<gene>
    <name evidence="12" type="ORF">SAMN04488505_102774</name>
</gene>
<keyword evidence="7 8" id="KW-0998">Cell outer membrane</keyword>
<keyword evidence="4 8" id="KW-0812">Transmembrane</keyword>
<dbReference type="InterPro" id="IPR023996">
    <property type="entry name" value="TonB-dep_OMP_SusC/RagA"/>
</dbReference>